<dbReference type="Pfam" id="PF13185">
    <property type="entry name" value="GAF_2"/>
    <property type="match status" value="1"/>
</dbReference>
<feature type="domain" description="GAF" evidence="4">
    <location>
        <begin position="58"/>
        <end position="205"/>
    </location>
</feature>
<name>A0ABU8M738_9PSEU</name>
<proteinExistence type="predicted"/>
<evidence type="ECO:0000256" key="1">
    <source>
        <dbReference type="ARBA" id="ARBA00022679"/>
    </source>
</evidence>
<dbReference type="Pfam" id="PF07730">
    <property type="entry name" value="HisKA_3"/>
    <property type="match status" value="1"/>
</dbReference>
<dbReference type="SMART" id="SM00065">
    <property type="entry name" value="GAF"/>
    <property type="match status" value="2"/>
</dbReference>
<keyword evidence="1" id="KW-0808">Transferase</keyword>
<organism evidence="6 7">
    <name type="scientific">Actinomycetospora flava</name>
    <dbReference type="NCBI Taxonomy" id="3129232"/>
    <lineage>
        <taxon>Bacteria</taxon>
        <taxon>Bacillati</taxon>
        <taxon>Actinomycetota</taxon>
        <taxon>Actinomycetes</taxon>
        <taxon>Pseudonocardiales</taxon>
        <taxon>Pseudonocardiaceae</taxon>
        <taxon>Actinomycetospora</taxon>
    </lineage>
</organism>
<evidence type="ECO:0000313" key="7">
    <source>
        <dbReference type="Proteomes" id="UP001369736"/>
    </source>
</evidence>
<dbReference type="InterPro" id="IPR029016">
    <property type="entry name" value="GAF-like_dom_sf"/>
</dbReference>
<dbReference type="Proteomes" id="UP001369736">
    <property type="component" value="Unassembled WGS sequence"/>
</dbReference>
<keyword evidence="3" id="KW-0902">Two-component regulatory system</keyword>
<protein>
    <submittedName>
        <fullName evidence="6">GAF domain-containing protein</fullName>
    </submittedName>
</protein>
<evidence type="ECO:0000256" key="2">
    <source>
        <dbReference type="ARBA" id="ARBA00022777"/>
    </source>
</evidence>
<evidence type="ECO:0000313" key="6">
    <source>
        <dbReference type="EMBL" id="MEJ2863150.1"/>
    </source>
</evidence>
<keyword evidence="7" id="KW-1185">Reference proteome</keyword>
<sequence>MSGAWDPAAEAAARSDPSRLALRELLDEVSTRMEALGRTRDRTEGLLDAVLAVASGLDLDATLRRVVEAALDLVDARYGALGVLAADRRSLARFVHVGVDDELRERIGRLPHGEGLLGLLIEDPRPLRLEELAAHPASVGFPPHHPPMGSFLGVPVRVRGEVFGNLYLTEKRDGAFTSDDEAVVSALATAAGVAIDNARLYGRTATLMHEAQRRERWLEATGEITTELLRGTDADQALALVAQRAAELTDAECALIVEPAGDDAVAVTASVGREEAFPVGLALPTADSPLGAVAVSRAPRRETALTLAPGVDALGPALVVPLRAGDDVSGVLIAGRRPGAAEFDAEQLPVVAAFADQAALALALAASRRAERELDVLADRDRIAADLHDHVIQRLFAVGLGLQSAQRRAARTDVAERIADAVDQLDRVVREIRTSIFDLHADPAGRPGLGGRIRAAVTELTAHGAITPVVRVTGPMDVVGDELADHVEAVVREGVSNAVRHAGADGVTVTVSVGDELVVDVSDDGRGMPEAAALSGLLNLERRARAHGGDLTVAPRDPAPGTRLVWRVPLPT</sequence>
<dbReference type="InterPro" id="IPR003018">
    <property type="entry name" value="GAF"/>
</dbReference>
<gene>
    <name evidence="6" type="ORF">WCD58_18430</name>
</gene>
<dbReference type="CDD" id="cd16917">
    <property type="entry name" value="HATPase_UhpB-NarQ-NarX-like"/>
    <property type="match status" value="1"/>
</dbReference>
<reference evidence="6 7" key="1">
    <citation type="submission" date="2024-03" db="EMBL/GenBank/DDBJ databases">
        <title>Actinomycetospora sp. OC33-EN07, a novel actinomycete isolated from wild orchid (Aerides multiflora).</title>
        <authorList>
            <person name="Suriyachadkun C."/>
        </authorList>
    </citation>
    <scope>NUCLEOTIDE SEQUENCE [LARGE SCALE GENOMIC DNA]</scope>
    <source>
        <strain evidence="6 7">OC33-EN07</strain>
    </source>
</reference>
<dbReference type="SMART" id="SM00387">
    <property type="entry name" value="HATPase_c"/>
    <property type="match status" value="1"/>
</dbReference>
<dbReference type="InterPro" id="IPR050482">
    <property type="entry name" value="Sensor_HK_TwoCompSys"/>
</dbReference>
<accession>A0ABU8M738</accession>
<dbReference type="PANTHER" id="PTHR24421">
    <property type="entry name" value="NITRATE/NITRITE SENSOR PROTEIN NARX-RELATED"/>
    <property type="match status" value="1"/>
</dbReference>
<dbReference type="EMBL" id="JBBEGM010000007">
    <property type="protein sequence ID" value="MEJ2863150.1"/>
    <property type="molecule type" value="Genomic_DNA"/>
</dbReference>
<dbReference type="InterPro" id="IPR011712">
    <property type="entry name" value="Sig_transdc_His_kin_sub3_dim/P"/>
</dbReference>
<evidence type="ECO:0000259" key="5">
    <source>
        <dbReference type="SMART" id="SM00387"/>
    </source>
</evidence>
<evidence type="ECO:0000259" key="4">
    <source>
        <dbReference type="SMART" id="SM00065"/>
    </source>
</evidence>
<dbReference type="InterPro" id="IPR003594">
    <property type="entry name" value="HATPase_dom"/>
</dbReference>
<dbReference type="Gene3D" id="3.30.565.10">
    <property type="entry name" value="Histidine kinase-like ATPase, C-terminal domain"/>
    <property type="match status" value="1"/>
</dbReference>
<dbReference type="SUPFAM" id="SSF55781">
    <property type="entry name" value="GAF domain-like"/>
    <property type="match status" value="2"/>
</dbReference>
<dbReference type="SUPFAM" id="SSF55874">
    <property type="entry name" value="ATPase domain of HSP90 chaperone/DNA topoisomerase II/histidine kinase"/>
    <property type="match status" value="1"/>
</dbReference>
<keyword evidence="2" id="KW-0418">Kinase</keyword>
<evidence type="ECO:0000256" key="3">
    <source>
        <dbReference type="ARBA" id="ARBA00023012"/>
    </source>
</evidence>
<dbReference type="InterPro" id="IPR036890">
    <property type="entry name" value="HATPase_C_sf"/>
</dbReference>
<comment type="caution">
    <text evidence="6">The sequence shown here is derived from an EMBL/GenBank/DDBJ whole genome shotgun (WGS) entry which is preliminary data.</text>
</comment>
<dbReference type="RefSeq" id="WP_337704508.1">
    <property type="nucleotide sequence ID" value="NZ_JBBEGM010000007.1"/>
</dbReference>
<feature type="domain" description="Histidine kinase/HSP90-like ATPase" evidence="5">
    <location>
        <begin position="482"/>
        <end position="572"/>
    </location>
</feature>
<dbReference type="Pfam" id="PF13492">
    <property type="entry name" value="GAF_3"/>
    <property type="match status" value="1"/>
</dbReference>
<dbReference type="Gene3D" id="1.20.5.1930">
    <property type="match status" value="1"/>
</dbReference>
<dbReference type="PANTHER" id="PTHR24421:SF56">
    <property type="entry name" value="OXYGEN SENSOR HISTIDINE KINASE RESPONSE REGULATOR DOST"/>
    <property type="match status" value="1"/>
</dbReference>
<dbReference type="Gene3D" id="3.30.450.40">
    <property type="match status" value="2"/>
</dbReference>
<dbReference type="Pfam" id="PF02518">
    <property type="entry name" value="HATPase_c"/>
    <property type="match status" value="1"/>
</dbReference>
<feature type="domain" description="GAF" evidence="4">
    <location>
        <begin position="233"/>
        <end position="372"/>
    </location>
</feature>